<dbReference type="Gene3D" id="1.20.5.190">
    <property type="match status" value="1"/>
</dbReference>
<feature type="compositionally biased region" description="Basic and acidic residues" evidence="1">
    <location>
        <begin position="22"/>
        <end position="31"/>
    </location>
</feature>
<dbReference type="SMART" id="SM00015">
    <property type="entry name" value="IQ"/>
    <property type="match status" value="2"/>
</dbReference>
<feature type="region of interest" description="Disordered" evidence="1">
    <location>
        <begin position="17"/>
        <end position="361"/>
    </location>
</feature>
<feature type="compositionally biased region" description="Basic and acidic residues" evidence="1">
    <location>
        <begin position="243"/>
        <end position="273"/>
    </location>
</feature>
<feature type="compositionally biased region" description="Basic and acidic residues" evidence="1">
    <location>
        <begin position="337"/>
        <end position="361"/>
    </location>
</feature>
<dbReference type="PANTHER" id="PTHR10699:SF11">
    <property type="entry name" value="IGLOO, ISOFORM A"/>
    <property type="match status" value="1"/>
</dbReference>
<feature type="compositionally biased region" description="Basic and acidic residues" evidence="1">
    <location>
        <begin position="295"/>
        <end position="304"/>
    </location>
</feature>
<proteinExistence type="predicted"/>
<feature type="compositionally biased region" description="Basic and acidic residues" evidence="1">
    <location>
        <begin position="134"/>
        <end position="146"/>
    </location>
</feature>
<dbReference type="InterPro" id="IPR000048">
    <property type="entry name" value="IQ_motif_EF-hand-BS"/>
</dbReference>
<feature type="compositionally biased region" description="Acidic residues" evidence="1">
    <location>
        <begin position="147"/>
        <end position="162"/>
    </location>
</feature>
<dbReference type="CDD" id="cd23767">
    <property type="entry name" value="IQCD"/>
    <property type="match status" value="2"/>
</dbReference>
<dbReference type="AlphaFoldDB" id="A0AAV7B714"/>
<comment type="caution">
    <text evidence="2">The sequence shown here is derived from an EMBL/GenBank/DDBJ whole genome shotgun (WGS) entry which is preliminary data.</text>
</comment>
<feature type="compositionally biased region" description="Acidic residues" evidence="1">
    <location>
        <begin position="105"/>
        <end position="117"/>
    </location>
</feature>
<dbReference type="EMBL" id="WNYA01000006">
    <property type="protein sequence ID" value="KAG8568208.1"/>
    <property type="molecule type" value="Genomic_DNA"/>
</dbReference>
<organism evidence="2 3">
    <name type="scientific">Engystomops pustulosus</name>
    <name type="common">Tungara frog</name>
    <name type="synonym">Physalaemus pustulosus</name>
    <dbReference type="NCBI Taxonomy" id="76066"/>
    <lineage>
        <taxon>Eukaryota</taxon>
        <taxon>Metazoa</taxon>
        <taxon>Chordata</taxon>
        <taxon>Craniata</taxon>
        <taxon>Vertebrata</taxon>
        <taxon>Euteleostomi</taxon>
        <taxon>Amphibia</taxon>
        <taxon>Batrachia</taxon>
        <taxon>Anura</taxon>
        <taxon>Neobatrachia</taxon>
        <taxon>Hyloidea</taxon>
        <taxon>Leptodactylidae</taxon>
        <taxon>Leiuperinae</taxon>
        <taxon>Engystomops</taxon>
    </lineage>
</organism>
<feature type="compositionally biased region" description="Acidic residues" evidence="1">
    <location>
        <begin position="285"/>
        <end position="294"/>
    </location>
</feature>
<evidence type="ECO:0008006" key="4">
    <source>
        <dbReference type="Google" id="ProtNLM"/>
    </source>
</evidence>
<dbReference type="Pfam" id="PF00612">
    <property type="entry name" value="IQ"/>
    <property type="match status" value="2"/>
</dbReference>
<dbReference type="PROSITE" id="PS50096">
    <property type="entry name" value="IQ"/>
    <property type="match status" value="2"/>
</dbReference>
<sequence length="361" mass="40585">MLREQSATVIQAAFRGHQARGGVRELKEKSGENFPSHNDQSVEETSLDHTEDLEPENARTLQEDITPLQTPPSNIKEALSTEDISGGHPLSDEGLEDHDGKPQELQDEIEQEVDDVDNSFMKEEVPDGQQTLGEEVKRDNLAIKEDLESEDFNQANNEDEPKDDDKQRDMDGQNMTQTIDHTEEKQDDPDNLVKEDDGEDHNIQVQGEENIVMESQIHNTVSEAEGEPVLSDKPDDNAIQEVQSHDDKTNEEQQETENKDTANEEQLEDKVGEPIDNTTTLTEERQEDMEDPKEENEAFRKQPEEALDIDLDDPDVNAAAAKIQAGFRGHMTRKKMKSGDKDVKHKDGKEGSSAQGEHEGD</sequence>
<reference evidence="2" key="1">
    <citation type="thesis" date="2020" institute="ProQuest LLC" country="789 East Eisenhower Parkway, Ann Arbor, MI, USA">
        <title>Comparative Genomics and Chromosome Evolution.</title>
        <authorList>
            <person name="Mudd A.B."/>
        </authorList>
    </citation>
    <scope>NUCLEOTIDE SEQUENCE</scope>
    <source>
        <strain evidence="2">237g6f4</strain>
        <tissue evidence="2">Blood</tissue>
    </source>
</reference>
<accession>A0AAV7B714</accession>
<dbReference type="GO" id="GO:0005516">
    <property type="term" value="F:calmodulin binding"/>
    <property type="evidence" value="ECO:0007669"/>
    <property type="project" value="TreeGrafter"/>
</dbReference>
<evidence type="ECO:0000313" key="3">
    <source>
        <dbReference type="Proteomes" id="UP000824782"/>
    </source>
</evidence>
<evidence type="ECO:0000256" key="1">
    <source>
        <dbReference type="SAM" id="MobiDB-lite"/>
    </source>
</evidence>
<keyword evidence="3" id="KW-1185">Reference proteome</keyword>
<protein>
    <recommendedName>
        <fullName evidence="4">Neuromodulin</fullName>
    </recommendedName>
</protein>
<name>A0AAV7B714_ENGPU</name>
<dbReference type="PANTHER" id="PTHR10699">
    <property type="entry name" value="NEUROMODULIN"/>
    <property type="match status" value="1"/>
</dbReference>
<dbReference type="Proteomes" id="UP000824782">
    <property type="component" value="Unassembled WGS sequence"/>
</dbReference>
<gene>
    <name evidence="2" type="ORF">GDO81_013920</name>
</gene>
<evidence type="ECO:0000313" key="2">
    <source>
        <dbReference type="EMBL" id="KAG8568208.1"/>
    </source>
</evidence>
<feature type="compositionally biased region" description="Acidic residues" evidence="1">
    <location>
        <begin position="305"/>
        <end position="315"/>
    </location>
</feature>